<evidence type="ECO:0000256" key="1">
    <source>
        <dbReference type="ARBA" id="ARBA00023015"/>
    </source>
</evidence>
<dbReference type="EMBL" id="LR215973">
    <property type="protein sequence ID" value="VFA99795.1"/>
    <property type="molecule type" value="Genomic_DNA"/>
</dbReference>
<dbReference type="PANTHER" id="PTHR30055">
    <property type="entry name" value="HTH-TYPE TRANSCRIPTIONAL REGULATOR RUTR"/>
    <property type="match status" value="1"/>
</dbReference>
<gene>
    <name evidence="6" type="primary">tetR_7</name>
    <name evidence="6" type="ORF">NCTC10797_03582</name>
</gene>
<name>A0A4U8W3K1_9NOCA</name>
<evidence type="ECO:0000259" key="5">
    <source>
        <dbReference type="PROSITE" id="PS50977"/>
    </source>
</evidence>
<proteinExistence type="predicted"/>
<evidence type="ECO:0000256" key="4">
    <source>
        <dbReference type="PROSITE-ProRule" id="PRU00335"/>
    </source>
</evidence>
<keyword evidence="1" id="KW-0805">Transcription regulation</keyword>
<keyword evidence="2 4" id="KW-0238">DNA-binding</keyword>
<dbReference type="Pfam" id="PF00440">
    <property type="entry name" value="TetR_N"/>
    <property type="match status" value="1"/>
</dbReference>
<dbReference type="InterPro" id="IPR050109">
    <property type="entry name" value="HTH-type_TetR-like_transc_reg"/>
</dbReference>
<evidence type="ECO:0000256" key="2">
    <source>
        <dbReference type="ARBA" id="ARBA00023125"/>
    </source>
</evidence>
<organism evidence="6 7">
    <name type="scientific">Nocardia cyriacigeorgica</name>
    <dbReference type="NCBI Taxonomy" id="135487"/>
    <lineage>
        <taxon>Bacteria</taxon>
        <taxon>Bacillati</taxon>
        <taxon>Actinomycetota</taxon>
        <taxon>Actinomycetes</taxon>
        <taxon>Mycobacteriales</taxon>
        <taxon>Nocardiaceae</taxon>
        <taxon>Nocardia</taxon>
    </lineage>
</organism>
<dbReference type="InterPro" id="IPR001647">
    <property type="entry name" value="HTH_TetR"/>
</dbReference>
<sequence>MPRPRSLTTDDLTGAALAVIDRDGLDALTMRAVAKELGMATMALYRYVADRAALEVLVVQRIFAAIDLTLPPGLDWRDRIRSLLDRTRQASAEHPAAVPLILRHRQSARGSLDLIEAMLSALTDAGLTGADRVIAQRTLIAYLLGFLQNEHYAALSGKGTAVMAALSPQEFPLLAQTAGEAQAVPPETEFNAGLNVILDGLANQDSSEVNS</sequence>
<feature type="domain" description="HTH tetR-type" evidence="5">
    <location>
        <begin position="6"/>
        <end position="66"/>
    </location>
</feature>
<dbReference type="Gene3D" id="1.10.357.10">
    <property type="entry name" value="Tetracycline Repressor, domain 2"/>
    <property type="match status" value="1"/>
</dbReference>
<dbReference type="PROSITE" id="PS50977">
    <property type="entry name" value="HTH_TETR_2"/>
    <property type="match status" value="1"/>
</dbReference>
<dbReference type="InterPro" id="IPR036271">
    <property type="entry name" value="Tet_transcr_reg_TetR-rel_C_sf"/>
</dbReference>
<feature type="DNA-binding region" description="H-T-H motif" evidence="4">
    <location>
        <begin position="29"/>
        <end position="48"/>
    </location>
</feature>
<dbReference type="Gene3D" id="1.10.10.60">
    <property type="entry name" value="Homeodomain-like"/>
    <property type="match status" value="1"/>
</dbReference>
<dbReference type="RefSeq" id="WP_130917878.1">
    <property type="nucleotide sequence ID" value="NZ_JARWOB010000029.1"/>
</dbReference>
<dbReference type="InterPro" id="IPR004111">
    <property type="entry name" value="Repressor_TetR_C"/>
</dbReference>
<dbReference type="Proteomes" id="UP000290439">
    <property type="component" value="Chromosome"/>
</dbReference>
<dbReference type="PANTHER" id="PTHR30055:SF151">
    <property type="entry name" value="TRANSCRIPTIONAL REGULATORY PROTEIN"/>
    <property type="match status" value="1"/>
</dbReference>
<dbReference type="GO" id="GO:0003700">
    <property type="term" value="F:DNA-binding transcription factor activity"/>
    <property type="evidence" value="ECO:0007669"/>
    <property type="project" value="TreeGrafter"/>
</dbReference>
<dbReference type="GO" id="GO:0045892">
    <property type="term" value="P:negative regulation of DNA-templated transcription"/>
    <property type="evidence" value="ECO:0007669"/>
    <property type="project" value="InterPro"/>
</dbReference>
<dbReference type="InterPro" id="IPR009057">
    <property type="entry name" value="Homeodomain-like_sf"/>
</dbReference>
<keyword evidence="3" id="KW-0804">Transcription</keyword>
<protein>
    <submittedName>
        <fullName evidence="6">Tetracycline repressor protein class D</fullName>
    </submittedName>
</protein>
<dbReference type="SUPFAM" id="SSF48498">
    <property type="entry name" value="Tetracyclin repressor-like, C-terminal domain"/>
    <property type="match status" value="1"/>
</dbReference>
<evidence type="ECO:0000256" key="3">
    <source>
        <dbReference type="ARBA" id="ARBA00023163"/>
    </source>
</evidence>
<accession>A0A4U8W3K1</accession>
<dbReference type="GO" id="GO:0000976">
    <property type="term" value="F:transcription cis-regulatory region binding"/>
    <property type="evidence" value="ECO:0007669"/>
    <property type="project" value="TreeGrafter"/>
</dbReference>
<reference evidence="6 7" key="1">
    <citation type="submission" date="2019-02" db="EMBL/GenBank/DDBJ databases">
        <authorList>
            <consortium name="Pathogen Informatics"/>
        </authorList>
    </citation>
    <scope>NUCLEOTIDE SEQUENCE [LARGE SCALE GENOMIC DNA]</scope>
    <source>
        <strain evidence="6 7">3012STDY6756504</strain>
    </source>
</reference>
<dbReference type="Pfam" id="PF02909">
    <property type="entry name" value="TetR_C_1"/>
    <property type="match status" value="1"/>
</dbReference>
<dbReference type="SUPFAM" id="SSF46689">
    <property type="entry name" value="Homeodomain-like"/>
    <property type="match status" value="1"/>
</dbReference>
<evidence type="ECO:0000313" key="7">
    <source>
        <dbReference type="Proteomes" id="UP000290439"/>
    </source>
</evidence>
<dbReference type="AlphaFoldDB" id="A0A4U8W3K1"/>
<evidence type="ECO:0000313" key="6">
    <source>
        <dbReference type="EMBL" id="VFA99795.1"/>
    </source>
</evidence>